<accession>A0A1F6AQX8</accession>
<keyword evidence="1" id="KW-0472">Membrane</keyword>
<evidence type="ECO:0000313" key="3">
    <source>
        <dbReference type="Proteomes" id="UP000176609"/>
    </source>
</evidence>
<reference evidence="2 3" key="1">
    <citation type="journal article" date="2016" name="Nat. Commun.">
        <title>Thousands of microbial genomes shed light on interconnected biogeochemical processes in an aquifer system.</title>
        <authorList>
            <person name="Anantharaman K."/>
            <person name="Brown C.T."/>
            <person name="Hug L.A."/>
            <person name="Sharon I."/>
            <person name="Castelle C.J."/>
            <person name="Probst A.J."/>
            <person name="Thomas B.C."/>
            <person name="Singh A."/>
            <person name="Wilkins M.J."/>
            <person name="Karaoz U."/>
            <person name="Brodie E.L."/>
            <person name="Williams K.H."/>
            <person name="Hubbard S.S."/>
            <person name="Banfield J.F."/>
        </authorList>
    </citation>
    <scope>NUCLEOTIDE SEQUENCE [LARGE SCALE GENOMIC DNA]</scope>
</reference>
<dbReference type="Proteomes" id="UP000176609">
    <property type="component" value="Unassembled WGS sequence"/>
</dbReference>
<gene>
    <name evidence="2" type="ORF">A2960_03010</name>
</gene>
<proteinExistence type="predicted"/>
<dbReference type="AlphaFoldDB" id="A0A1F6AQX8"/>
<comment type="caution">
    <text evidence="2">The sequence shown here is derived from an EMBL/GenBank/DDBJ whole genome shotgun (WGS) entry which is preliminary data.</text>
</comment>
<name>A0A1F6AQX8_9BACT</name>
<protein>
    <submittedName>
        <fullName evidence="2">Uncharacterized protein</fullName>
    </submittedName>
</protein>
<organism evidence="2 3">
    <name type="scientific">Candidatus Gottesmanbacteria bacterium RIFCSPLOWO2_01_FULL_39_12b</name>
    <dbReference type="NCBI Taxonomy" id="1798388"/>
    <lineage>
        <taxon>Bacteria</taxon>
        <taxon>Candidatus Gottesmaniibacteriota</taxon>
    </lineage>
</organism>
<feature type="transmembrane region" description="Helical" evidence="1">
    <location>
        <begin position="6"/>
        <end position="29"/>
    </location>
</feature>
<sequence>MNFYKLRNIIIIATVIFLLFFLWLLFSLFSKKTEEPSELTPTLIPYPTLYKRAIPSVFTPDTSGNKIKISDTWVNNFYETGRKIEDGNDVVIKENSNYKLIYQNPFKLFIVNVLSSPFEKVRAEAEEEFIKSLGITRVESCRLNVRVGTPFFANPEYAKKSYPLSFCEVGVKSGSGL</sequence>
<keyword evidence="1" id="KW-1133">Transmembrane helix</keyword>
<dbReference type="EMBL" id="MFJR01000007">
    <property type="protein sequence ID" value="OGG27085.1"/>
    <property type="molecule type" value="Genomic_DNA"/>
</dbReference>
<evidence type="ECO:0000313" key="2">
    <source>
        <dbReference type="EMBL" id="OGG27085.1"/>
    </source>
</evidence>
<keyword evidence="1" id="KW-0812">Transmembrane</keyword>
<evidence type="ECO:0000256" key="1">
    <source>
        <dbReference type="SAM" id="Phobius"/>
    </source>
</evidence>